<dbReference type="AlphaFoldDB" id="A0A081C6B2"/>
<dbReference type="EMBL" id="DF820472">
    <property type="protein sequence ID" value="GAK60117.1"/>
    <property type="molecule type" value="Genomic_DNA"/>
</dbReference>
<keyword evidence="1" id="KW-0808">Transferase</keyword>
<dbReference type="Proteomes" id="UP000030661">
    <property type="component" value="Unassembled WGS sequence"/>
</dbReference>
<dbReference type="HOGENOM" id="CLU_2434854_0_0_0"/>
<keyword evidence="1" id="KW-0418">Kinase</keyword>
<keyword evidence="2" id="KW-1185">Reference proteome</keyword>
<reference evidence="1 2" key="1">
    <citation type="journal article" date="2015" name="PeerJ">
        <title>First genomic representation of candidate bacterial phylum KSB3 points to enhanced environmental sensing as a trigger of wastewater bulking.</title>
        <authorList>
            <person name="Sekiguchi Y."/>
            <person name="Ohashi A."/>
            <person name="Parks D.H."/>
            <person name="Yamauchi T."/>
            <person name="Tyson G.W."/>
            <person name="Hugenholtz P."/>
        </authorList>
    </citation>
    <scope>NUCLEOTIDE SEQUENCE [LARGE SCALE GENOMIC DNA]</scope>
</reference>
<dbReference type="Gene3D" id="3.30.565.10">
    <property type="entry name" value="Histidine kinase-like ATPase, C-terminal domain"/>
    <property type="match status" value="1"/>
</dbReference>
<dbReference type="GO" id="GO:0016301">
    <property type="term" value="F:kinase activity"/>
    <property type="evidence" value="ECO:0007669"/>
    <property type="project" value="UniProtKB-KW"/>
</dbReference>
<dbReference type="InterPro" id="IPR036890">
    <property type="entry name" value="HATPase_C_sf"/>
</dbReference>
<evidence type="ECO:0000313" key="2">
    <source>
        <dbReference type="Proteomes" id="UP000030661"/>
    </source>
</evidence>
<dbReference type="STRING" id="1499967.U27_00008"/>
<sequence length="90" mass="10048">MQPTALAGIIDQAIELAATDYDLKKTYDFRNIAITCDYVPEMLDIPVVAVEIEQVLLNLLKNAAQAMSSNPPDCLPRITLRLRRDNRCGD</sequence>
<protein>
    <submittedName>
        <fullName evidence="1">Two-component system sensor kinase</fullName>
    </submittedName>
</protein>
<name>A0A081C6B2_VECG1</name>
<accession>A0A081C6B2</accession>
<gene>
    <name evidence="1" type="ORF">U27_00008</name>
</gene>
<dbReference type="eggNOG" id="COG3852">
    <property type="taxonomic scope" value="Bacteria"/>
</dbReference>
<organism evidence="1 2">
    <name type="scientific">Vecturithrix granuli</name>
    <dbReference type="NCBI Taxonomy" id="1499967"/>
    <lineage>
        <taxon>Bacteria</taxon>
        <taxon>Candidatus Moduliflexota</taxon>
        <taxon>Candidatus Vecturitrichia</taxon>
        <taxon>Candidatus Vecturitrichales</taxon>
        <taxon>Candidatus Vecturitrichaceae</taxon>
        <taxon>Candidatus Vecturithrix</taxon>
    </lineage>
</organism>
<evidence type="ECO:0000313" key="1">
    <source>
        <dbReference type="EMBL" id="GAK60117.1"/>
    </source>
</evidence>
<proteinExistence type="predicted"/>
<dbReference type="SUPFAM" id="SSF55874">
    <property type="entry name" value="ATPase domain of HSP90 chaperone/DNA topoisomerase II/histidine kinase"/>
    <property type="match status" value="1"/>
</dbReference>